<evidence type="ECO:0000313" key="3">
    <source>
        <dbReference type="Proteomes" id="UP001166286"/>
    </source>
</evidence>
<feature type="region of interest" description="Disordered" evidence="1">
    <location>
        <begin position="282"/>
        <end position="394"/>
    </location>
</feature>
<feature type="compositionally biased region" description="Polar residues" evidence="1">
    <location>
        <begin position="1"/>
        <end position="14"/>
    </location>
</feature>
<protein>
    <submittedName>
        <fullName evidence="2">Uncharacterized protein</fullName>
    </submittedName>
</protein>
<organism evidence="2 3">
    <name type="scientific">Cladonia borealis</name>
    <dbReference type="NCBI Taxonomy" id="184061"/>
    <lineage>
        <taxon>Eukaryota</taxon>
        <taxon>Fungi</taxon>
        <taxon>Dikarya</taxon>
        <taxon>Ascomycota</taxon>
        <taxon>Pezizomycotina</taxon>
        <taxon>Lecanoromycetes</taxon>
        <taxon>OSLEUM clade</taxon>
        <taxon>Lecanoromycetidae</taxon>
        <taxon>Lecanorales</taxon>
        <taxon>Lecanorineae</taxon>
        <taxon>Cladoniaceae</taxon>
        <taxon>Cladonia</taxon>
    </lineage>
</organism>
<dbReference type="EMBL" id="JAFEKC020000002">
    <property type="protein sequence ID" value="KAK0516549.1"/>
    <property type="molecule type" value="Genomic_DNA"/>
</dbReference>
<keyword evidence="3" id="KW-1185">Reference proteome</keyword>
<gene>
    <name evidence="2" type="ORF">JMJ35_001152</name>
</gene>
<name>A0AA39RAA6_9LECA</name>
<evidence type="ECO:0000256" key="1">
    <source>
        <dbReference type="SAM" id="MobiDB-lite"/>
    </source>
</evidence>
<reference evidence="2" key="1">
    <citation type="submission" date="2023-03" db="EMBL/GenBank/DDBJ databases">
        <title>Complete genome of Cladonia borealis.</title>
        <authorList>
            <person name="Park H."/>
        </authorList>
    </citation>
    <scope>NUCLEOTIDE SEQUENCE</scope>
    <source>
        <strain evidence="2">ANT050790</strain>
    </source>
</reference>
<dbReference type="Proteomes" id="UP001166286">
    <property type="component" value="Unassembled WGS sequence"/>
</dbReference>
<comment type="caution">
    <text evidence="2">The sequence shown here is derived from an EMBL/GenBank/DDBJ whole genome shotgun (WGS) entry which is preliminary data.</text>
</comment>
<proteinExistence type="predicted"/>
<dbReference type="AlphaFoldDB" id="A0AA39RAA6"/>
<sequence>MSNLSTTDKTNEIATSGVLRESIPLQSVAPEIPESSSEEEGEIREEAGHGKRSHSPEEQRPAKRFKGPNPDSTFSFSDTSHVRSRLYCMIAVNDRNRFGSFTSLDKTWMVKMWIDPGRFGAPSIALGFIKDGKKDVCRSTWDVDSYVQGEWAMNDITFSRLHEQDPRSLTIADEGALMACEPEDRHLLLSVKFVSWKRVIGHYNLARKSRGQLPKNLRISIKAIFTPYDPYKLTIWFKAPYDVALFQRNCLEHFTRAFAARKPPLYMFVDDFGQQFTVSRNERPTKDFAPTENQMILAPGYVGHHSREKGKPDESVSSTDDEIEIEPTRQSPDPGLEASQSTPELRPELTDESRRHERDMEIRHQGQTPTYPQPLPTNSRAASVEKGPEEAPAT</sequence>
<feature type="compositionally biased region" description="Basic and acidic residues" evidence="1">
    <location>
        <begin position="345"/>
        <end position="364"/>
    </location>
</feature>
<feature type="region of interest" description="Disordered" evidence="1">
    <location>
        <begin position="1"/>
        <end position="76"/>
    </location>
</feature>
<accession>A0AA39RAA6</accession>
<feature type="compositionally biased region" description="Basic and acidic residues" evidence="1">
    <location>
        <begin position="44"/>
        <end position="61"/>
    </location>
</feature>
<feature type="compositionally biased region" description="Polar residues" evidence="1">
    <location>
        <begin position="365"/>
        <end position="381"/>
    </location>
</feature>
<evidence type="ECO:0000313" key="2">
    <source>
        <dbReference type="EMBL" id="KAK0516549.1"/>
    </source>
</evidence>